<gene>
    <name evidence="1" type="ORF">F5144DRAFT_531859</name>
</gene>
<dbReference type="Proteomes" id="UP000724584">
    <property type="component" value="Unassembled WGS sequence"/>
</dbReference>
<organism evidence="1 2">
    <name type="scientific">Chaetomium tenue</name>
    <dbReference type="NCBI Taxonomy" id="1854479"/>
    <lineage>
        <taxon>Eukaryota</taxon>
        <taxon>Fungi</taxon>
        <taxon>Dikarya</taxon>
        <taxon>Ascomycota</taxon>
        <taxon>Pezizomycotina</taxon>
        <taxon>Sordariomycetes</taxon>
        <taxon>Sordariomycetidae</taxon>
        <taxon>Sordariales</taxon>
        <taxon>Chaetomiaceae</taxon>
        <taxon>Chaetomium</taxon>
    </lineage>
</organism>
<comment type="caution">
    <text evidence="1">The sequence shown here is derived from an EMBL/GenBank/DDBJ whole genome shotgun (WGS) entry which is preliminary data.</text>
</comment>
<proteinExistence type="predicted"/>
<accession>A0ACB7PAT3</accession>
<sequence length="866" mass="97228">MHSPRPLKPLLSFTTIEEFAARHKGGTEAEFAAHQKFIDETNKEDNKFQAWIISTVRQTTKRTEYLIAVQPGKHGEQKMPQLGEPAMMRLIFGDDASTRYWDCFRIESVLPPEVVVTVASRGLATFRVTAHVADSYEGIVPLVAHQTNKFENAVRANFLLTASEATKNAELNALEKLCGRHVKVVSERQLCAFHYFVTLRNPDFFVDLHEKIPHLTTAMKQPSWPGSPLAKKFDMLNPQQKAAYMHGFRKLDCGISILPGGPGAGKTHFNLFTIAMAQSQQLPRPVMIKGRLERRCPRVLFIVDMNSPVDDVANRMVALYKELGMKKKIIRMKGWGTEVSASDRLNAAEDAATNGVMTVDFTNQFLRANNLMKQKQVGSCHAPSLDEAAWQLYDEHRLSRYSDLTQYLSGDLWEESQVVPMRLRRLVYNLYRDTLADTDFIATTPVAASNHFNGMFRPELVYFDEAPHARELTNLVAIANFEPIAWIFCGDHRQTVPYVGSATPECVNIYREQMQVSMMKRASVANVIRYELLMNHRSFGGLHQLASTMWYDDRMVSGNTHTPAALTHMRSYLGGFKDGQACIVPRLVVHLKNCGQENHEGTSAWNPTHTAWVMKRVVELLNDKQFKHAERDQPGTILIMSPYKKAFNEYKKEIKKLPLCAQKRVETRTVDVAQGHEADFVFLDLAKSNSTRFLDNPNRLCVALTRARLGEIIMMHPHMVRSNTFRANSPNLCRIYSLCTQGGQVAHVDPTAPARKPSPARLPLPSPAPPVLAPKAAPAVSKAPSAVSTVDVDSVYGDVSVLEDVDGWWDKAMAISRGPSVCAPQERNGEVKVDVAKKPETEVRKDEEGKSGEVVDLLNGMFELKF</sequence>
<keyword evidence="2" id="KW-1185">Reference proteome</keyword>
<keyword evidence="1" id="KW-0378">Hydrolase</keyword>
<evidence type="ECO:0000313" key="2">
    <source>
        <dbReference type="Proteomes" id="UP000724584"/>
    </source>
</evidence>
<evidence type="ECO:0000313" key="1">
    <source>
        <dbReference type="EMBL" id="KAH6631297.1"/>
    </source>
</evidence>
<protein>
    <submittedName>
        <fullName evidence="1">P-loop containing nucleoside triphosphate hydrolase protein</fullName>
    </submittedName>
</protein>
<name>A0ACB7PAT3_9PEZI</name>
<reference evidence="1 2" key="1">
    <citation type="journal article" date="2021" name="Nat. Commun.">
        <title>Genetic determinants of endophytism in the Arabidopsis root mycobiome.</title>
        <authorList>
            <person name="Mesny F."/>
            <person name="Miyauchi S."/>
            <person name="Thiergart T."/>
            <person name="Pickel B."/>
            <person name="Atanasova L."/>
            <person name="Karlsson M."/>
            <person name="Huettel B."/>
            <person name="Barry K.W."/>
            <person name="Haridas S."/>
            <person name="Chen C."/>
            <person name="Bauer D."/>
            <person name="Andreopoulos W."/>
            <person name="Pangilinan J."/>
            <person name="LaButti K."/>
            <person name="Riley R."/>
            <person name="Lipzen A."/>
            <person name="Clum A."/>
            <person name="Drula E."/>
            <person name="Henrissat B."/>
            <person name="Kohler A."/>
            <person name="Grigoriev I.V."/>
            <person name="Martin F.M."/>
            <person name="Hacquard S."/>
        </authorList>
    </citation>
    <scope>NUCLEOTIDE SEQUENCE [LARGE SCALE GENOMIC DNA]</scope>
    <source>
        <strain evidence="1 2">MPI-SDFR-AT-0079</strain>
    </source>
</reference>
<dbReference type="EMBL" id="JAGIZQ010000004">
    <property type="protein sequence ID" value="KAH6631297.1"/>
    <property type="molecule type" value="Genomic_DNA"/>
</dbReference>